<dbReference type="GO" id="GO:0046872">
    <property type="term" value="F:metal ion binding"/>
    <property type="evidence" value="ECO:0007669"/>
    <property type="project" value="InterPro"/>
</dbReference>
<dbReference type="Gene3D" id="2.60.40.380">
    <property type="entry name" value="Purple acid phosphatase-like, N-terminal"/>
    <property type="match status" value="1"/>
</dbReference>
<keyword evidence="1" id="KW-0732">Signal</keyword>
<dbReference type="GO" id="GO:0003993">
    <property type="term" value="F:acid phosphatase activity"/>
    <property type="evidence" value="ECO:0007669"/>
    <property type="project" value="InterPro"/>
</dbReference>
<proteinExistence type="predicted"/>
<keyword evidence="4" id="KW-1185">Reference proteome</keyword>
<dbReference type="Gene3D" id="3.60.21.10">
    <property type="match status" value="1"/>
</dbReference>
<organism evidence="3 4">
    <name type="scientific">Rhodopirellula bahusiensis</name>
    <dbReference type="NCBI Taxonomy" id="2014065"/>
    <lineage>
        <taxon>Bacteria</taxon>
        <taxon>Pseudomonadati</taxon>
        <taxon>Planctomycetota</taxon>
        <taxon>Planctomycetia</taxon>
        <taxon>Pirellulales</taxon>
        <taxon>Pirellulaceae</taxon>
        <taxon>Rhodopirellula</taxon>
    </lineage>
</organism>
<dbReference type="InterPro" id="IPR029052">
    <property type="entry name" value="Metallo-depent_PP-like"/>
</dbReference>
<gene>
    <name evidence="3" type="ORF">CEE69_17670</name>
</gene>
<dbReference type="InterPro" id="IPR015914">
    <property type="entry name" value="PAPs_N"/>
</dbReference>
<protein>
    <recommendedName>
        <fullName evidence="2">BPP domain-containing protein</fullName>
    </recommendedName>
</protein>
<dbReference type="PROSITE" id="PS51662">
    <property type="entry name" value="BP_PHYTASE"/>
    <property type="match status" value="1"/>
</dbReference>
<evidence type="ECO:0000256" key="1">
    <source>
        <dbReference type="ARBA" id="ARBA00022729"/>
    </source>
</evidence>
<reference evidence="3 4" key="1">
    <citation type="submission" date="2017-06" db="EMBL/GenBank/DDBJ databases">
        <title>Description of Rhodopirellula bahusiensis sp. nov.</title>
        <authorList>
            <person name="Kizina J."/>
            <person name="Harder J."/>
        </authorList>
    </citation>
    <scope>NUCLEOTIDE SEQUENCE [LARGE SCALE GENOMIC DNA]</scope>
    <source>
        <strain evidence="3 4">SWK21</strain>
    </source>
</reference>
<dbReference type="PANTHER" id="PTHR22953">
    <property type="entry name" value="ACID PHOSPHATASE RELATED"/>
    <property type="match status" value="1"/>
</dbReference>
<feature type="domain" description="BPP" evidence="2">
    <location>
        <begin position="481"/>
        <end position="805"/>
    </location>
</feature>
<dbReference type="PANTHER" id="PTHR22953:SF153">
    <property type="entry name" value="PURPLE ACID PHOSPHATASE"/>
    <property type="match status" value="1"/>
</dbReference>
<dbReference type="Pfam" id="PF02333">
    <property type="entry name" value="Phytase"/>
    <property type="match status" value="1"/>
</dbReference>
<sequence>MLSIKRMIAPPTIPRDVFEGKRMTYWKKCGIAFLAFTLNAACTLVGPTTWAHDDENHTHETPVKVPAGITYAPTAVPDRIVLTWAEDPTTTQSVTWRTDTSVETAIVEFATAEDGPLFVNHTQEKAAKSETLETNLGLAKYHSVTLSGLVPNTKYVYRVGDGVNWSEWAHFITASDQADPFSFVYVGDAQNDLKSHWSRLVRQAYSDAPRAAFLLHAGDLVNRADSDAEWGEWFYAQGFIPRSTPCVAVPGNHEQSKIANEETGEVTRRLTNHWERVFEFPSNGPESSRESVYWMDYQGVRFIGLDSNNDVESQAVWLEKVLQDNPQNWTVVTFHHPIYSSKRGRDNSELRDLWQPLFDKYKVDLVLNGHDHTYARTGLMAHGSEKNVPSGIRAQSEIAGTVYVVSVSGPKMYELGREPYMQRVAEDTQLYQIITVDGDELRYVARTAVGRPYDGFTLTKREGKPNQLVENVPDTPERVRPEADVAEAEPVKRNADQVPVVTSSLRLTNPEAKDQDDLCVWRDKQSPEHSVIIASDKSANRLFVYDLEGKLTQSIEVSKPGNVDLRYDVPFQGEQIDLVAVNQREDGFKLRLFRVDHETRELVAIDQGGIATGPNYGGCLYRSAVDDRLYFFTTSKEDGCEQIELSETVNGFYTGKKVRHLDVGMSEGAVADDQLGLVYVATETEGVWRFEAEPTGQPEGTLILQIGDNGIQGDLEGVALSYDDNQIRYLTVSDQGSNTFHVLPMVGGSSTYRFSIENAEETDGIEVVTDSFGPKFPKGFFACHSHHDESCPILITPLPSILNALGTN</sequence>
<dbReference type="Proteomes" id="UP000225740">
    <property type="component" value="Unassembled WGS sequence"/>
</dbReference>
<comment type="caution">
    <text evidence="3">The sequence shown here is derived from an EMBL/GenBank/DDBJ whole genome shotgun (WGS) entry which is preliminary data.</text>
</comment>
<dbReference type="InterPro" id="IPR008963">
    <property type="entry name" value="Purple_acid_Pase-like_N"/>
</dbReference>
<accession>A0A2G1W4X9</accession>
<dbReference type="SUPFAM" id="SSF49363">
    <property type="entry name" value="Purple acid phosphatase, N-terminal domain"/>
    <property type="match status" value="1"/>
</dbReference>
<evidence type="ECO:0000259" key="2">
    <source>
        <dbReference type="PROSITE" id="PS51662"/>
    </source>
</evidence>
<dbReference type="Gene3D" id="2.120.10.30">
    <property type="entry name" value="TolB, C-terminal domain"/>
    <property type="match status" value="1"/>
</dbReference>
<dbReference type="SUPFAM" id="SSF50956">
    <property type="entry name" value="Thermostable phytase (3-phytase)"/>
    <property type="match status" value="1"/>
</dbReference>
<dbReference type="AlphaFoldDB" id="A0A2G1W4X9"/>
<dbReference type="InterPro" id="IPR003431">
    <property type="entry name" value="B-propeller_Phytase"/>
</dbReference>
<name>A0A2G1W4X9_9BACT</name>
<dbReference type="InterPro" id="IPR011042">
    <property type="entry name" value="6-blade_b-propeller_TolB-like"/>
</dbReference>
<dbReference type="GO" id="GO:0016158">
    <property type="term" value="F:inositol hexakisphosphate 3-phosphatase activity"/>
    <property type="evidence" value="ECO:0007669"/>
    <property type="project" value="InterPro"/>
</dbReference>
<dbReference type="InterPro" id="IPR004843">
    <property type="entry name" value="Calcineurin-like_PHP"/>
</dbReference>
<evidence type="ECO:0000313" key="3">
    <source>
        <dbReference type="EMBL" id="PHQ34104.1"/>
    </source>
</evidence>
<dbReference type="Pfam" id="PF16656">
    <property type="entry name" value="Pur_ac_phosph_N"/>
    <property type="match status" value="1"/>
</dbReference>
<dbReference type="SUPFAM" id="SSF56300">
    <property type="entry name" value="Metallo-dependent phosphatases"/>
    <property type="match status" value="1"/>
</dbReference>
<dbReference type="EMBL" id="NIZW01000013">
    <property type="protein sequence ID" value="PHQ34104.1"/>
    <property type="molecule type" value="Genomic_DNA"/>
</dbReference>
<dbReference type="InterPro" id="IPR039331">
    <property type="entry name" value="PAPs-like"/>
</dbReference>
<evidence type="ECO:0000313" key="4">
    <source>
        <dbReference type="Proteomes" id="UP000225740"/>
    </source>
</evidence>
<dbReference type="Pfam" id="PF00149">
    <property type="entry name" value="Metallophos"/>
    <property type="match status" value="1"/>
</dbReference>